<dbReference type="InterPro" id="IPR020904">
    <property type="entry name" value="Sc_DH/Rdtase_CS"/>
</dbReference>
<dbReference type="PANTHER" id="PTHR42760">
    <property type="entry name" value="SHORT-CHAIN DEHYDROGENASES/REDUCTASES FAMILY MEMBER"/>
    <property type="match status" value="1"/>
</dbReference>
<evidence type="ECO:0000256" key="2">
    <source>
        <dbReference type="ARBA" id="ARBA00023002"/>
    </source>
</evidence>
<proteinExistence type="inferred from homology"/>
<dbReference type="InterPro" id="IPR036291">
    <property type="entry name" value="NAD(P)-bd_dom_sf"/>
</dbReference>
<keyword evidence="2" id="KW-0560">Oxidoreductase</keyword>
<dbReference type="Pfam" id="PF13561">
    <property type="entry name" value="adh_short_C2"/>
    <property type="match status" value="1"/>
</dbReference>
<reference evidence="3" key="1">
    <citation type="journal article" date="2023" name="Comput. Struct. Biotechnol. J.">
        <title>Discovery of a novel marine Bacteroidetes with a rich repertoire of carbohydrate-active enzymes.</title>
        <authorList>
            <person name="Chen B."/>
            <person name="Liu G."/>
            <person name="Chen Q."/>
            <person name="Wang H."/>
            <person name="Liu L."/>
            <person name="Tang K."/>
        </authorList>
    </citation>
    <scope>NUCLEOTIDE SEQUENCE</scope>
    <source>
        <strain evidence="3">TK19036</strain>
    </source>
</reference>
<evidence type="ECO:0000256" key="1">
    <source>
        <dbReference type="ARBA" id="ARBA00006484"/>
    </source>
</evidence>
<dbReference type="InterPro" id="IPR002347">
    <property type="entry name" value="SDR_fam"/>
</dbReference>
<dbReference type="EMBL" id="CP120682">
    <property type="protein sequence ID" value="WKN35752.1"/>
    <property type="molecule type" value="Genomic_DNA"/>
</dbReference>
<dbReference type="AlphaFoldDB" id="A0AA49GJA1"/>
<dbReference type="FunFam" id="3.40.50.720:FF:000240">
    <property type="entry name" value="SDR family oxidoreductase"/>
    <property type="match status" value="1"/>
</dbReference>
<dbReference type="PANTHER" id="PTHR42760:SF115">
    <property type="entry name" value="3-OXOACYL-[ACYL-CARRIER-PROTEIN] REDUCTASE FABG"/>
    <property type="match status" value="1"/>
</dbReference>
<dbReference type="PROSITE" id="PS00061">
    <property type="entry name" value="ADH_SHORT"/>
    <property type="match status" value="1"/>
</dbReference>
<dbReference type="PRINTS" id="PR00081">
    <property type="entry name" value="GDHRDH"/>
</dbReference>
<evidence type="ECO:0000313" key="3">
    <source>
        <dbReference type="EMBL" id="WKN35752.1"/>
    </source>
</evidence>
<organism evidence="3">
    <name type="scientific">Roseihalotalea indica</name>
    <dbReference type="NCBI Taxonomy" id="2867963"/>
    <lineage>
        <taxon>Bacteria</taxon>
        <taxon>Pseudomonadati</taxon>
        <taxon>Bacteroidota</taxon>
        <taxon>Cytophagia</taxon>
        <taxon>Cytophagales</taxon>
        <taxon>Catalimonadaceae</taxon>
        <taxon>Roseihalotalea</taxon>
    </lineage>
</organism>
<accession>A0AA49GJA1</accession>
<gene>
    <name evidence="3" type="ORF">K4G66_25625</name>
</gene>
<dbReference type="SUPFAM" id="SSF51735">
    <property type="entry name" value="NAD(P)-binding Rossmann-fold domains"/>
    <property type="match status" value="1"/>
</dbReference>
<protein>
    <submittedName>
        <fullName evidence="3">SDR family oxidoreductase</fullName>
    </submittedName>
</protein>
<sequence>MKQNLFDVTNKVIVIPGGGGVLGGAMAKMLLEQGAKVAILSLHESSVNKKLEELKSVSSEVLGFSCDVTSKEQLEEVNRKILQQWERIDVLINAAGGNMPGATVAPEQTVFDVSTEALQKVLDLNLMGSVLPTLVFGKSMVENKSGSIINISSMASTHSITRVLGYSIAKAGIDMLTKWMAMEFAMKFGDGLRVNAIAPGFFIGKQNERLLTNEDGSLTQRGETIIQNTPMQRFGEAEELNGAVLYLCSEASKFVTGTIIPIDGGFSSFSGV</sequence>
<name>A0AA49GJA1_9BACT</name>
<dbReference type="GO" id="GO:0005975">
    <property type="term" value="P:carbohydrate metabolic process"/>
    <property type="evidence" value="ECO:0007669"/>
    <property type="project" value="UniProtKB-ARBA"/>
</dbReference>
<dbReference type="NCBIfam" id="NF006132">
    <property type="entry name" value="PRK08277.1"/>
    <property type="match status" value="1"/>
</dbReference>
<reference evidence="3" key="2">
    <citation type="journal article" date="2024" name="Antonie Van Leeuwenhoek">
        <title>Roseihalotalea indica gen. nov., sp. nov., a halophilic Bacteroidetes from mesopelagic Southwest Indian Ocean with higher carbohydrate metabolic potential.</title>
        <authorList>
            <person name="Chen B."/>
            <person name="Zhang M."/>
            <person name="Lin D."/>
            <person name="Ye J."/>
            <person name="Tang K."/>
        </authorList>
    </citation>
    <scope>NUCLEOTIDE SEQUENCE</scope>
    <source>
        <strain evidence="3">TK19036</strain>
    </source>
</reference>
<dbReference type="Gene3D" id="3.40.50.720">
    <property type="entry name" value="NAD(P)-binding Rossmann-like Domain"/>
    <property type="match status" value="1"/>
</dbReference>
<comment type="similarity">
    <text evidence="1">Belongs to the short-chain dehydrogenases/reductases (SDR) family.</text>
</comment>
<dbReference type="GO" id="GO:0016616">
    <property type="term" value="F:oxidoreductase activity, acting on the CH-OH group of donors, NAD or NADP as acceptor"/>
    <property type="evidence" value="ECO:0007669"/>
    <property type="project" value="TreeGrafter"/>
</dbReference>
<dbReference type="PRINTS" id="PR00080">
    <property type="entry name" value="SDRFAMILY"/>
</dbReference>